<evidence type="ECO:0000313" key="2">
    <source>
        <dbReference type="Proteomes" id="UP000054107"/>
    </source>
</evidence>
<reference evidence="1 2" key="1">
    <citation type="submission" date="2014-09" db="EMBL/GenBank/DDBJ databases">
        <authorList>
            <person name="Ellenberger Sabrina"/>
        </authorList>
    </citation>
    <scope>NUCLEOTIDE SEQUENCE [LARGE SCALE GENOMIC DNA]</scope>
    <source>
        <strain evidence="1 2">CBS 412.66</strain>
    </source>
</reference>
<dbReference type="OrthoDB" id="2287442at2759"/>
<organism evidence="1 2">
    <name type="scientific">Parasitella parasitica</name>
    <dbReference type="NCBI Taxonomy" id="35722"/>
    <lineage>
        <taxon>Eukaryota</taxon>
        <taxon>Fungi</taxon>
        <taxon>Fungi incertae sedis</taxon>
        <taxon>Mucoromycota</taxon>
        <taxon>Mucoromycotina</taxon>
        <taxon>Mucoromycetes</taxon>
        <taxon>Mucorales</taxon>
        <taxon>Mucorineae</taxon>
        <taxon>Mucoraceae</taxon>
        <taxon>Parasitella</taxon>
    </lineage>
</organism>
<evidence type="ECO:0000313" key="1">
    <source>
        <dbReference type="EMBL" id="CEP09733.1"/>
    </source>
</evidence>
<dbReference type="Proteomes" id="UP000054107">
    <property type="component" value="Unassembled WGS sequence"/>
</dbReference>
<gene>
    <name evidence="1" type="primary">PARPA_03284.1 scaffold 7241</name>
</gene>
<protein>
    <submittedName>
        <fullName evidence="1">Uncharacterized protein</fullName>
    </submittedName>
</protein>
<accession>A0A0B7N2U2</accession>
<proteinExistence type="predicted"/>
<dbReference type="AlphaFoldDB" id="A0A0B7N2U2"/>
<sequence>MHNPAIIQVKYGLHWVEDENRWDIHKNTLDQGSPYWWNEVESYWTKHMCFENPESAIKESFFEKSLRFWEYRLQCFYIKLPQPGAFKINEIADIPTPIRELSNYTRRHYQKKKIIVRFDHYLSISKNAYQLDKAKRDAVNSLLEENYRMHGSLADRILEAVGASGYKKNDANDSDDSCTS</sequence>
<name>A0A0B7N2U2_9FUNG</name>
<dbReference type="EMBL" id="LN722188">
    <property type="protein sequence ID" value="CEP09733.1"/>
    <property type="molecule type" value="Genomic_DNA"/>
</dbReference>
<keyword evidence="2" id="KW-1185">Reference proteome</keyword>